<dbReference type="AlphaFoldDB" id="A0A8J4BSF2"/>
<accession>A0A8J4BSF2</accession>
<feature type="compositionally biased region" description="Gly residues" evidence="1">
    <location>
        <begin position="416"/>
        <end position="457"/>
    </location>
</feature>
<evidence type="ECO:0000313" key="2">
    <source>
        <dbReference type="EMBL" id="GIL64410.1"/>
    </source>
</evidence>
<sequence length="523" mass="53384">REDRGSHGQQKQPHQSRRGGKEQKSCFSLLLTSAADRILEPESGDNSGSDGKGGCSSDEEDSPQRRAQQWGRFGMPLAPRTGGSWGLDGAGALSLHLLAQRVSRFFPNNIPPLVDLSGKKHLHTAVVRLPAVHPPLLAHVIQEALRCGMQMTAEEKSRNRMLPSDLLVLEPLYWDALAALGSGAAPDHIVWHLLLQPVEPRATAITAAPITASAASIAPGCSLVTMASPPAQQDLTVSRVPHIGGALGLLLASRARGVHNVAANATATPAATSVVAAAPLVMLLKMDVAGLPVAATRSSLLPGAQGPPLRVDRSSWRRLAAATARARSFAERVLGISVGTGDRGGQYRRGGGILPAAQANAQAIGNSHEYASYGGGGGRGKLGGESTAYGRTGRGVGGGHVRGGSARGFGARSGSPGDGGGGGGRDGGGRWGKSGERGPQGGSRGTGGDGGYEGLGAYGHSRGYRGGGGGFHSERGQCGSRGGERRGGYGRGGGEPSSGYGRGQGRQHVPGYSSQGGRRGSRT</sequence>
<gene>
    <name evidence="2" type="ORF">Vafri_18243</name>
</gene>
<feature type="non-terminal residue" evidence="2">
    <location>
        <position position="1"/>
    </location>
</feature>
<dbReference type="Proteomes" id="UP000747399">
    <property type="component" value="Unassembled WGS sequence"/>
</dbReference>
<evidence type="ECO:0000256" key="1">
    <source>
        <dbReference type="SAM" id="MobiDB-lite"/>
    </source>
</evidence>
<feature type="region of interest" description="Disordered" evidence="1">
    <location>
        <begin position="1"/>
        <end position="25"/>
    </location>
</feature>
<reference evidence="2" key="1">
    <citation type="journal article" date="2021" name="Proc. Natl. Acad. Sci. U.S.A.">
        <title>Three genomes in the algal genus Volvox reveal the fate of a haploid sex-determining region after a transition to homothallism.</title>
        <authorList>
            <person name="Yamamoto K."/>
            <person name="Hamaji T."/>
            <person name="Kawai-Toyooka H."/>
            <person name="Matsuzaki R."/>
            <person name="Takahashi F."/>
            <person name="Nishimura Y."/>
            <person name="Kawachi M."/>
            <person name="Noguchi H."/>
            <person name="Minakuchi Y."/>
            <person name="Umen J.G."/>
            <person name="Toyoda A."/>
            <person name="Nozaki H."/>
        </authorList>
    </citation>
    <scope>NUCLEOTIDE SEQUENCE</scope>
    <source>
        <strain evidence="2">NIES-3780</strain>
    </source>
</reference>
<dbReference type="EMBL" id="BNCO01000066">
    <property type="protein sequence ID" value="GIL64410.1"/>
    <property type="molecule type" value="Genomic_DNA"/>
</dbReference>
<proteinExistence type="predicted"/>
<feature type="region of interest" description="Disordered" evidence="1">
    <location>
        <begin position="384"/>
        <end position="523"/>
    </location>
</feature>
<name>A0A8J4BSF2_9CHLO</name>
<protein>
    <submittedName>
        <fullName evidence="2">Uncharacterized protein</fullName>
    </submittedName>
</protein>
<feature type="compositionally biased region" description="Gly residues" evidence="1">
    <location>
        <begin position="392"/>
        <end position="407"/>
    </location>
</feature>
<comment type="caution">
    <text evidence="2">The sequence shown here is derived from an EMBL/GenBank/DDBJ whole genome shotgun (WGS) entry which is preliminary data.</text>
</comment>
<feature type="compositionally biased region" description="Gly residues" evidence="1">
    <location>
        <begin position="489"/>
        <end position="504"/>
    </location>
</feature>
<evidence type="ECO:0000313" key="3">
    <source>
        <dbReference type="Proteomes" id="UP000747399"/>
    </source>
</evidence>
<feature type="region of interest" description="Disordered" evidence="1">
    <location>
        <begin position="37"/>
        <end position="66"/>
    </location>
</feature>
<organism evidence="2 3">
    <name type="scientific">Volvox africanus</name>
    <dbReference type="NCBI Taxonomy" id="51714"/>
    <lineage>
        <taxon>Eukaryota</taxon>
        <taxon>Viridiplantae</taxon>
        <taxon>Chlorophyta</taxon>
        <taxon>core chlorophytes</taxon>
        <taxon>Chlorophyceae</taxon>
        <taxon>CS clade</taxon>
        <taxon>Chlamydomonadales</taxon>
        <taxon>Volvocaceae</taxon>
        <taxon>Volvox</taxon>
    </lineage>
</organism>
<keyword evidence="3" id="KW-1185">Reference proteome</keyword>